<dbReference type="HOGENOM" id="CLU_039070_1_0_1"/>
<organism evidence="7 8">
    <name type="scientific">Coprinopsis cinerea (strain Okayama-7 / 130 / ATCC MYA-4618 / FGSC 9003)</name>
    <name type="common">Inky cap fungus</name>
    <name type="synonym">Hormographiella aspergillata</name>
    <dbReference type="NCBI Taxonomy" id="240176"/>
    <lineage>
        <taxon>Eukaryota</taxon>
        <taxon>Fungi</taxon>
        <taxon>Dikarya</taxon>
        <taxon>Basidiomycota</taxon>
        <taxon>Agaricomycotina</taxon>
        <taxon>Agaricomycetes</taxon>
        <taxon>Agaricomycetidae</taxon>
        <taxon>Agaricales</taxon>
        <taxon>Agaricineae</taxon>
        <taxon>Psathyrellaceae</taxon>
        <taxon>Coprinopsis</taxon>
    </lineage>
</organism>
<dbReference type="RefSeq" id="XP_001837838.2">
    <property type="nucleotide sequence ID" value="XM_001837786.2"/>
</dbReference>
<protein>
    <recommendedName>
        <fullName evidence="6">2OGFeDO JBP1/TET oxygenase domain-containing protein</fullName>
    </recommendedName>
</protein>
<evidence type="ECO:0000256" key="2">
    <source>
        <dbReference type="ARBA" id="ARBA00022723"/>
    </source>
</evidence>
<evidence type="ECO:0000256" key="1">
    <source>
        <dbReference type="ARBA" id="ARBA00001954"/>
    </source>
</evidence>
<keyword evidence="5" id="KW-0408">Iron</keyword>
<dbReference type="STRING" id="240176.A8P088"/>
<proteinExistence type="predicted"/>
<gene>
    <name evidence="7" type="ORF">CC1G_13133</name>
</gene>
<dbReference type="AlphaFoldDB" id="A8P088"/>
<dbReference type="Pfam" id="PF12851">
    <property type="entry name" value="Tet_JBP"/>
    <property type="match status" value="1"/>
</dbReference>
<dbReference type="InParanoid" id="A8P088"/>
<keyword evidence="4" id="KW-0560">Oxidoreductase</keyword>
<evidence type="ECO:0000313" key="8">
    <source>
        <dbReference type="Proteomes" id="UP000001861"/>
    </source>
</evidence>
<dbReference type="GO" id="GO:0051213">
    <property type="term" value="F:dioxygenase activity"/>
    <property type="evidence" value="ECO:0007669"/>
    <property type="project" value="UniProtKB-KW"/>
</dbReference>
<evidence type="ECO:0000256" key="4">
    <source>
        <dbReference type="ARBA" id="ARBA00023002"/>
    </source>
</evidence>
<keyword evidence="8" id="KW-1185">Reference proteome</keyword>
<dbReference type="OrthoDB" id="3200752at2759"/>
<dbReference type="KEGG" id="cci:CC1G_13133"/>
<dbReference type="eggNOG" id="ENOG502SZ2S">
    <property type="taxonomic scope" value="Eukaryota"/>
</dbReference>
<dbReference type="Gene3D" id="3.60.130.30">
    <property type="match status" value="1"/>
</dbReference>
<reference evidence="7 8" key="1">
    <citation type="journal article" date="2010" name="Proc. Natl. Acad. Sci. U.S.A.">
        <title>Insights into evolution of multicellular fungi from the assembled chromosomes of the mushroom Coprinopsis cinerea (Coprinus cinereus).</title>
        <authorList>
            <person name="Stajich J.E."/>
            <person name="Wilke S.K."/>
            <person name="Ahren D."/>
            <person name="Au C.H."/>
            <person name="Birren B.W."/>
            <person name="Borodovsky M."/>
            <person name="Burns C."/>
            <person name="Canback B."/>
            <person name="Casselton L.A."/>
            <person name="Cheng C.K."/>
            <person name="Deng J."/>
            <person name="Dietrich F.S."/>
            <person name="Fargo D.C."/>
            <person name="Farman M.L."/>
            <person name="Gathman A.C."/>
            <person name="Goldberg J."/>
            <person name="Guigo R."/>
            <person name="Hoegger P.J."/>
            <person name="Hooker J.B."/>
            <person name="Huggins A."/>
            <person name="James T.Y."/>
            <person name="Kamada T."/>
            <person name="Kilaru S."/>
            <person name="Kodira C."/>
            <person name="Kues U."/>
            <person name="Kupfer D."/>
            <person name="Kwan H.S."/>
            <person name="Lomsadze A."/>
            <person name="Li W."/>
            <person name="Lilly W.W."/>
            <person name="Ma L.J."/>
            <person name="Mackey A.J."/>
            <person name="Manning G."/>
            <person name="Martin F."/>
            <person name="Muraguchi H."/>
            <person name="Natvig D.O."/>
            <person name="Palmerini H."/>
            <person name="Ramesh M.A."/>
            <person name="Rehmeyer C.J."/>
            <person name="Roe B.A."/>
            <person name="Shenoy N."/>
            <person name="Stanke M."/>
            <person name="Ter-Hovhannisyan V."/>
            <person name="Tunlid A."/>
            <person name="Velagapudi R."/>
            <person name="Vision T.J."/>
            <person name="Zeng Q."/>
            <person name="Zolan M.E."/>
            <person name="Pukkila P.J."/>
        </authorList>
    </citation>
    <scope>NUCLEOTIDE SEQUENCE [LARGE SCALE GENOMIC DNA]</scope>
    <source>
        <strain evidence="8">Okayama-7 / 130 / ATCC MYA-4618 / FGSC 9003</strain>
    </source>
</reference>
<dbReference type="Proteomes" id="UP000001861">
    <property type="component" value="Unassembled WGS sequence"/>
</dbReference>
<dbReference type="InterPro" id="IPR024779">
    <property type="entry name" value="2OGFeDO_JBP1/TET_oxygenase_dom"/>
</dbReference>
<dbReference type="GeneID" id="6014398"/>
<dbReference type="EMBL" id="AACS02000006">
    <property type="protein sequence ID" value="EAU83986.2"/>
    <property type="molecule type" value="Genomic_DNA"/>
</dbReference>
<accession>A8P088</accession>
<comment type="cofactor">
    <cofactor evidence="1">
        <name>Fe(2+)</name>
        <dbReference type="ChEBI" id="CHEBI:29033"/>
    </cofactor>
</comment>
<evidence type="ECO:0000256" key="3">
    <source>
        <dbReference type="ARBA" id="ARBA00022964"/>
    </source>
</evidence>
<feature type="domain" description="2OGFeDO JBP1/TET oxygenase" evidence="6">
    <location>
        <begin position="140"/>
        <end position="314"/>
    </location>
</feature>
<keyword evidence="3" id="KW-0223">Dioxygenase</keyword>
<evidence type="ECO:0000259" key="6">
    <source>
        <dbReference type="Pfam" id="PF12851"/>
    </source>
</evidence>
<name>A8P088_COPC7</name>
<sequence length="351" mass="39546">MSHTEEVDLLSIDDPVSALEFLGHTASYFHALCFTKYTAPTKPQPHSEHLAIEYRLQLYLASNIVMDALKNQIVINETFENLLAQAKNPQHRVDPEFPPKEDGVSQLVSGPAHWRRHVGTSSMPPFKDGGKDGTVLEDLSPCWFMQNHPPPKHKPMVSASIRRRDGKDGGIPFVRAMREAFSLIGAVLYVLNPSQYEQGVETWQKLAATNCEGSAPKCAELMAGVLRIWASPFTVTQVISNRETPFHFDTLGNPNWYDCLLTVGRYGGGRLELKRVGRRFRYERGTMAFILSQVLEHGVAEVDGERICLASFMRPEVLKYILEWRAHASRPETVHSIEERLGVPEAERRGI</sequence>
<dbReference type="GO" id="GO:0046872">
    <property type="term" value="F:metal ion binding"/>
    <property type="evidence" value="ECO:0007669"/>
    <property type="project" value="UniProtKB-KW"/>
</dbReference>
<evidence type="ECO:0000256" key="5">
    <source>
        <dbReference type="ARBA" id="ARBA00023004"/>
    </source>
</evidence>
<dbReference type="VEuPathDB" id="FungiDB:CC1G_13133"/>
<comment type="caution">
    <text evidence="7">The sequence shown here is derived from an EMBL/GenBank/DDBJ whole genome shotgun (WGS) entry which is preliminary data.</text>
</comment>
<keyword evidence="2" id="KW-0479">Metal-binding</keyword>
<evidence type="ECO:0000313" key="7">
    <source>
        <dbReference type="EMBL" id="EAU83986.2"/>
    </source>
</evidence>